<dbReference type="OrthoDB" id="5861537at2759"/>
<dbReference type="Proteomes" id="UP000274756">
    <property type="component" value="Unassembled WGS sequence"/>
</dbReference>
<evidence type="ECO:0000313" key="4">
    <source>
        <dbReference type="WBParaSite" id="DME_0000022901-mRNA-1"/>
    </source>
</evidence>
<sequence>MFHPRKEIPFCSIKSPRRNTRFHEFNLLSDSISLEYFHRNFDLYDAMEKQYCLRSVHLSPVNDYLHPKYSLPPVKMNIADSQDNSLDCRFSKNAVKTGRRQNLKVW</sequence>
<reference evidence="4" key="1">
    <citation type="submission" date="2017-02" db="UniProtKB">
        <authorList>
            <consortium name="WormBaseParasite"/>
        </authorList>
    </citation>
    <scope>IDENTIFICATION</scope>
</reference>
<dbReference type="AlphaFoldDB" id="A0A0N4U0Y1"/>
<keyword evidence="3" id="KW-1185">Reference proteome</keyword>
<evidence type="ECO:0000313" key="2">
    <source>
        <dbReference type="Proteomes" id="UP000038040"/>
    </source>
</evidence>
<evidence type="ECO:0000313" key="1">
    <source>
        <dbReference type="EMBL" id="VDN54616.1"/>
    </source>
</evidence>
<reference evidence="1 3" key="2">
    <citation type="submission" date="2018-11" db="EMBL/GenBank/DDBJ databases">
        <authorList>
            <consortium name="Pathogen Informatics"/>
        </authorList>
    </citation>
    <scope>NUCLEOTIDE SEQUENCE [LARGE SCALE GENOMIC DNA]</scope>
</reference>
<protein>
    <submittedName>
        <fullName evidence="4">Ovule protein</fullName>
    </submittedName>
</protein>
<dbReference type="EMBL" id="UYYG01001150">
    <property type="protein sequence ID" value="VDN54616.1"/>
    <property type="molecule type" value="Genomic_DNA"/>
</dbReference>
<accession>A0A0N4U0Y1</accession>
<dbReference type="WBParaSite" id="DME_0000022901-mRNA-1">
    <property type="protein sequence ID" value="DME_0000022901-mRNA-1"/>
    <property type="gene ID" value="DME_0000022901"/>
</dbReference>
<evidence type="ECO:0000313" key="3">
    <source>
        <dbReference type="Proteomes" id="UP000274756"/>
    </source>
</evidence>
<organism evidence="2 4">
    <name type="scientific">Dracunculus medinensis</name>
    <name type="common">Guinea worm</name>
    <dbReference type="NCBI Taxonomy" id="318479"/>
    <lineage>
        <taxon>Eukaryota</taxon>
        <taxon>Metazoa</taxon>
        <taxon>Ecdysozoa</taxon>
        <taxon>Nematoda</taxon>
        <taxon>Chromadorea</taxon>
        <taxon>Rhabditida</taxon>
        <taxon>Spirurina</taxon>
        <taxon>Dracunculoidea</taxon>
        <taxon>Dracunculidae</taxon>
        <taxon>Dracunculus</taxon>
    </lineage>
</organism>
<proteinExistence type="predicted"/>
<gene>
    <name evidence="1" type="ORF">DME_LOCUS4589</name>
</gene>
<name>A0A0N4U0Y1_DRAME</name>
<dbReference type="Proteomes" id="UP000038040">
    <property type="component" value="Unplaced"/>
</dbReference>